<evidence type="ECO:0000313" key="4">
    <source>
        <dbReference type="EMBL" id="CAH0564534.1"/>
    </source>
</evidence>
<dbReference type="EMBL" id="OV121140">
    <property type="protein sequence ID" value="CAH0564534.1"/>
    <property type="molecule type" value="Genomic_DNA"/>
</dbReference>
<feature type="domain" description="PH" evidence="3">
    <location>
        <begin position="8"/>
        <end position="108"/>
    </location>
</feature>
<name>A0A9P0BM38_BRAAE</name>
<dbReference type="GO" id="GO:0005769">
    <property type="term" value="C:early endosome"/>
    <property type="evidence" value="ECO:0007669"/>
    <property type="project" value="TreeGrafter"/>
</dbReference>
<sequence>MELDKDFNAKISGYLEKKGKMKVMSSYKKYWFVLEDRLLLYYRSKDEYESLYPYKGYINLGPPCSVKPCSSQSGAVFQLETRRSTITLRASDRDDQNRWMKALMSSLKPNVPSPAKLNHFRYSMDEITKPEVTVPQDVDVLKITENIPSPPETPNEYIIKKIQKMGAKSYTNSNNSINNDYQTYESTPKRHSFADNSQSFQLKFAQEKKSGSTGKLHLNSSVSHAAKSYFSRGSFKSLSMEKLPSIIIENDQYQPVNVQPGVNHKEFFITNDIYATNPLNYSEITFKSSENIYHEPKIDHNDNEMKTIYTSIQDTTVDPDIEDNQKKNKKKKKEKPLKPNKEKLTLIDRVFKLKIKKIKKDEDQQEENVYEEIPVPALSPTDQNTIQILHEVQHILEKKKEALKGKLSSGSDKMEINDIYETFDAIHTEPKEEYPEVPPKSQKQITLSPYHDVPKNNLPINKMILPPKRREMVSQKSVDEILEDLDKEQIVEQSTPRGKVKKLVKQFSTNTLPPTLEEVVMRHKRRSEVIPNRYSDELSILLEQLAQVTTAPLLQPGTTNSLISPNLTDDELLRLLPIRKRRFSEPDYDVPRPHRSLINIPRQDTESPIKATRFFGEVLSFERKDDNFSSPRYSSITPDSLESELNIKTHTHQPLKAVLSLDEDPSYSSHTYHQNQKNTHQLKKQRSLDIEQEMFVNSNRTFFDYNREYVVNNDVYAQPKKKNHLSINYKNLAVNDSEKVDFFVDSLEMNLESKTQF</sequence>
<dbReference type="Proteomes" id="UP001154078">
    <property type="component" value="Chromosome 9"/>
</dbReference>
<organism evidence="4 5">
    <name type="scientific">Brassicogethes aeneus</name>
    <name type="common">Rape pollen beetle</name>
    <name type="synonym">Meligethes aeneus</name>
    <dbReference type="NCBI Taxonomy" id="1431903"/>
    <lineage>
        <taxon>Eukaryota</taxon>
        <taxon>Metazoa</taxon>
        <taxon>Ecdysozoa</taxon>
        <taxon>Arthropoda</taxon>
        <taxon>Hexapoda</taxon>
        <taxon>Insecta</taxon>
        <taxon>Pterygota</taxon>
        <taxon>Neoptera</taxon>
        <taxon>Endopterygota</taxon>
        <taxon>Coleoptera</taxon>
        <taxon>Polyphaga</taxon>
        <taxon>Cucujiformia</taxon>
        <taxon>Nitidulidae</taxon>
        <taxon>Meligethinae</taxon>
        <taxon>Brassicogethes</taxon>
    </lineage>
</organism>
<dbReference type="PROSITE" id="PS50003">
    <property type="entry name" value="PH_DOMAIN"/>
    <property type="match status" value="1"/>
</dbReference>
<gene>
    <name evidence="4" type="ORF">MELIAE_LOCUS13069</name>
</gene>
<dbReference type="InterPro" id="IPR011993">
    <property type="entry name" value="PH-like_dom_sf"/>
</dbReference>
<dbReference type="CDD" id="cd00821">
    <property type="entry name" value="PH"/>
    <property type="match status" value="1"/>
</dbReference>
<accession>A0A9P0BM38</accession>
<dbReference type="Pfam" id="PF00169">
    <property type="entry name" value="PH"/>
    <property type="match status" value="1"/>
</dbReference>
<dbReference type="InterPro" id="IPR001849">
    <property type="entry name" value="PH_domain"/>
</dbReference>
<dbReference type="SUPFAM" id="SSF50729">
    <property type="entry name" value="PH domain-like"/>
    <property type="match status" value="1"/>
</dbReference>
<dbReference type="GO" id="GO:0055037">
    <property type="term" value="C:recycling endosome"/>
    <property type="evidence" value="ECO:0007669"/>
    <property type="project" value="TreeGrafter"/>
</dbReference>
<dbReference type="OrthoDB" id="2157866at2759"/>
<dbReference type="InterPro" id="IPR045188">
    <property type="entry name" value="Boi1/Boi2-like"/>
</dbReference>
<evidence type="ECO:0000256" key="2">
    <source>
        <dbReference type="SAM" id="MobiDB-lite"/>
    </source>
</evidence>
<keyword evidence="1" id="KW-0597">Phosphoprotein</keyword>
<dbReference type="GO" id="GO:0042147">
    <property type="term" value="P:retrograde transport, endosome to Golgi"/>
    <property type="evidence" value="ECO:0007669"/>
    <property type="project" value="TreeGrafter"/>
</dbReference>
<feature type="region of interest" description="Disordered" evidence="2">
    <location>
        <begin position="317"/>
        <end position="339"/>
    </location>
</feature>
<reference evidence="4" key="1">
    <citation type="submission" date="2021-12" db="EMBL/GenBank/DDBJ databases">
        <authorList>
            <person name="King R."/>
        </authorList>
    </citation>
    <scope>NUCLEOTIDE SEQUENCE</scope>
</reference>
<evidence type="ECO:0000256" key="1">
    <source>
        <dbReference type="ARBA" id="ARBA00022553"/>
    </source>
</evidence>
<dbReference type="PANTHER" id="PTHR22902:SF27">
    <property type="entry name" value="PLECKSTRIN HOMOLOGY DOMAIN-CONTAINING FAMILY A MEMBER 3"/>
    <property type="match status" value="1"/>
</dbReference>
<dbReference type="GO" id="GO:0007032">
    <property type="term" value="P:endosome organization"/>
    <property type="evidence" value="ECO:0007669"/>
    <property type="project" value="TreeGrafter"/>
</dbReference>
<protein>
    <recommendedName>
        <fullName evidence="3">PH domain-containing protein</fullName>
    </recommendedName>
</protein>
<evidence type="ECO:0000259" key="3">
    <source>
        <dbReference type="PROSITE" id="PS50003"/>
    </source>
</evidence>
<dbReference type="SMART" id="SM00233">
    <property type="entry name" value="PH"/>
    <property type="match status" value="1"/>
</dbReference>
<dbReference type="PANTHER" id="PTHR22902">
    <property type="entry name" value="SESQUIPEDALIAN"/>
    <property type="match status" value="1"/>
</dbReference>
<keyword evidence="5" id="KW-1185">Reference proteome</keyword>
<dbReference type="AlphaFoldDB" id="A0A9P0BM38"/>
<dbReference type="GO" id="GO:0005829">
    <property type="term" value="C:cytosol"/>
    <property type="evidence" value="ECO:0007669"/>
    <property type="project" value="GOC"/>
</dbReference>
<dbReference type="GO" id="GO:0001881">
    <property type="term" value="P:receptor recycling"/>
    <property type="evidence" value="ECO:0007669"/>
    <property type="project" value="TreeGrafter"/>
</dbReference>
<proteinExistence type="predicted"/>
<dbReference type="Gene3D" id="2.30.29.30">
    <property type="entry name" value="Pleckstrin-homology domain (PH domain)/Phosphotyrosine-binding domain (PTB)"/>
    <property type="match status" value="1"/>
</dbReference>
<evidence type="ECO:0000313" key="5">
    <source>
        <dbReference type="Proteomes" id="UP001154078"/>
    </source>
</evidence>
<dbReference type="GO" id="GO:0005802">
    <property type="term" value="C:trans-Golgi network"/>
    <property type="evidence" value="ECO:0007669"/>
    <property type="project" value="TreeGrafter"/>
</dbReference>